<dbReference type="GO" id="GO:0005546">
    <property type="term" value="F:phosphatidylinositol-4,5-bisphosphate binding"/>
    <property type="evidence" value="ECO:0007669"/>
    <property type="project" value="TreeGrafter"/>
</dbReference>
<dbReference type="Pfam" id="PF00169">
    <property type="entry name" value="PH"/>
    <property type="match status" value="1"/>
</dbReference>
<feature type="domain" description="PH" evidence="2">
    <location>
        <begin position="40"/>
        <end position="138"/>
    </location>
</feature>
<dbReference type="GeneID" id="116496127"/>
<dbReference type="RefSeq" id="XP_032054923.1">
    <property type="nucleotide sequence ID" value="XM_032199032.1"/>
</dbReference>
<dbReference type="AlphaFoldDB" id="A0A6J3DYC8"/>
<keyword evidence="3" id="KW-1185">Reference proteome</keyword>
<dbReference type="GO" id="GO:0090263">
    <property type="term" value="P:positive regulation of canonical Wnt signaling pathway"/>
    <property type="evidence" value="ECO:0007669"/>
    <property type="project" value="TreeGrafter"/>
</dbReference>
<dbReference type="PANTHER" id="PTHR12752">
    <property type="entry name" value="PHOSPHOINOSITOL 3-PHOSPHATE-BINDING PROTEIN"/>
    <property type="match status" value="1"/>
</dbReference>
<dbReference type="GO" id="GO:0031234">
    <property type="term" value="C:extrinsic component of cytoplasmic side of plasma membrane"/>
    <property type="evidence" value="ECO:0007669"/>
    <property type="project" value="TreeGrafter"/>
</dbReference>
<dbReference type="PROSITE" id="PS50003">
    <property type="entry name" value="PH_DOMAIN"/>
    <property type="match status" value="1"/>
</dbReference>
<evidence type="ECO:0000313" key="4">
    <source>
        <dbReference type="RefSeq" id="XP_032054923.1"/>
    </source>
</evidence>
<sequence>MAGSHTAPPRHPDTQPCRPVPRVHNFGKGGQAVRRDPRAPPAMRGWLHKQDSSGLRLWKRRWFVLVDLCLYYYRDSSEQRVRGGLPLPSYRIRVLGPSAGAPRFLFTAEHPGMRPYVFGVDSPAELSAWVGALRRCAAPLGG</sequence>
<dbReference type="GO" id="GO:0043325">
    <property type="term" value="F:phosphatidylinositol-3,4-bisphosphate binding"/>
    <property type="evidence" value="ECO:0007669"/>
    <property type="project" value="TreeGrafter"/>
</dbReference>
<dbReference type="SMART" id="SM00233">
    <property type="entry name" value="PH"/>
    <property type="match status" value="1"/>
</dbReference>
<dbReference type="Proteomes" id="UP000504639">
    <property type="component" value="Chromosome 17"/>
</dbReference>
<dbReference type="RefSeq" id="XP_032054924.1">
    <property type="nucleotide sequence ID" value="XM_032199033.1"/>
</dbReference>
<name>A0A6J3DYC8_AYTFU</name>
<protein>
    <submittedName>
        <fullName evidence="4 5">Pleckstrin homology domain-containing family A member 4-like</fullName>
    </submittedName>
</protein>
<accession>A0A6J3DYC8</accession>
<reference evidence="4 5" key="1">
    <citation type="submission" date="2025-04" db="UniProtKB">
        <authorList>
            <consortium name="RefSeq"/>
        </authorList>
    </citation>
    <scope>IDENTIFICATION</scope>
    <source>
        <tissue evidence="4 5">Lung</tissue>
    </source>
</reference>
<dbReference type="KEGG" id="aful:116496127"/>
<dbReference type="InterPro" id="IPR001849">
    <property type="entry name" value="PH_domain"/>
</dbReference>
<dbReference type="SUPFAM" id="SSF50729">
    <property type="entry name" value="PH domain-like"/>
    <property type="match status" value="1"/>
</dbReference>
<dbReference type="PANTHER" id="PTHR12752:SF7">
    <property type="entry name" value="PLECKSTRIN HOMOLOGY DOMAIN-CONTAINING FAMILY A MEMBER 4"/>
    <property type="match status" value="1"/>
</dbReference>
<dbReference type="RefSeq" id="XP_032054925.1">
    <property type="nucleotide sequence ID" value="XM_032199034.1"/>
</dbReference>
<dbReference type="InterPro" id="IPR011993">
    <property type="entry name" value="PH-like_dom_sf"/>
</dbReference>
<evidence type="ECO:0000313" key="3">
    <source>
        <dbReference type="Proteomes" id="UP000504639"/>
    </source>
</evidence>
<proteinExistence type="predicted"/>
<dbReference type="GO" id="GO:0032266">
    <property type="term" value="F:phosphatidylinositol-3-phosphate binding"/>
    <property type="evidence" value="ECO:0007669"/>
    <property type="project" value="TreeGrafter"/>
</dbReference>
<evidence type="ECO:0000256" key="1">
    <source>
        <dbReference type="SAM" id="MobiDB-lite"/>
    </source>
</evidence>
<dbReference type="Gene3D" id="2.30.29.30">
    <property type="entry name" value="Pleckstrin-homology domain (PH domain)/Phosphotyrosine-binding domain (PTB)"/>
    <property type="match status" value="1"/>
</dbReference>
<dbReference type="GO" id="GO:0080025">
    <property type="term" value="F:phosphatidylinositol-3,5-bisphosphate binding"/>
    <property type="evidence" value="ECO:0007669"/>
    <property type="project" value="TreeGrafter"/>
</dbReference>
<feature type="region of interest" description="Disordered" evidence="1">
    <location>
        <begin position="1"/>
        <end position="46"/>
    </location>
</feature>
<gene>
    <name evidence="4 5 6" type="primary">LOC116496127</name>
</gene>
<evidence type="ECO:0000259" key="2">
    <source>
        <dbReference type="PROSITE" id="PS50003"/>
    </source>
</evidence>
<organism evidence="3 6">
    <name type="scientific">Aythya fuligula</name>
    <name type="common">Tufted duck</name>
    <name type="synonym">Anas fuligula</name>
    <dbReference type="NCBI Taxonomy" id="219594"/>
    <lineage>
        <taxon>Eukaryota</taxon>
        <taxon>Metazoa</taxon>
        <taxon>Chordata</taxon>
        <taxon>Craniata</taxon>
        <taxon>Vertebrata</taxon>
        <taxon>Euteleostomi</taxon>
        <taxon>Archelosauria</taxon>
        <taxon>Archosauria</taxon>
        <taxon>Dinosauria</taxon>
        <taxon>Saurischia</taxon>
        <taxon>Theropoda</taxon>
        <taxon>Coelurosauria</taxon>
        <taxon>Aves</taxon>
        <taxon>Neognathae</taxon>
        <taxon>Galloanserae</taxon>
        <taxon>Anseriformes</taxon>
        <taxon>Anatidae</taxon>
        <taxon>Aythyinae</taxon>
        <taxon>Aythya</taxon>
    </lineage>
</organism>
<dbReference type="GO" id="GO:2000096">
    <property type="term" value="P:positive regulation of Wnt signaling pathway, planar cell polarity pathway"/>
    <property type="evidence" value="ECO:0007669"/>
    <property type="project" value="TreeGrafter"/>
</dbReference>
<evidence type="ECO:0000313" key="6">
    <source>
        <dbReference type="RefSeq" id="XP_032054925.1"/>
    </source>
</evidence>
<evidence type="ECO:0000313" key="5">
    <source>
        <dbReference type="RefSeq" id="XP_032054924.1"/>
    </source>
</evidence>